<gene>
    <name evidence="1" type="ORF">HO173_003268</name>
</gene>
<dbReference type="GeneID" id="59284936"/>
<name>A0A8H6G1H3_9LECA</name>
<keyword evidence="2" id="KW-1185">Reference proteome</keyword>
<protein>
    <submittedName>
        <fullName evidence="1">Uncharacterized protein</fullName>
    </submittedName>
</protein>
<dbReference type="EMBL" id="JACCJC010000008">
    <property type="protein sequence ID" value="KAF6238761.1"/>
    <property type="molecule type" value="Genomic_DNA"/>
</dbReference>
<evidence type="ECO:0000313" key="2">
    <source>
        <dbReference type="Proteomes" id="UP000578531"/>
    </source>
</evidence>
<dbReference type="AlphaFoldDB" id="A0A8H6G1H3"/>
<reference evidence="1 2" key="1">
    <citation type="journal article" date="2020" name="Genomics">
        <title>Complete, high-quality genomes from long-read metagenomic sequencing of two wolf lichen thalli reveals enigmatic genome architecture.</title>
        <authorList>
            <person name="McKenzie S.K."/>
            <person name="Walston R.F."/>
            <person name="Allen J.L."/>
        </authorList>
    </citation>
    <scope>NUCLEOTIDE SEQUENCE [LARGE SCALE GENOMIC DNA]</scope>
    <source>
        <strain evidence="1">WasteWater2</strain>
    </source>
</reference>
<proteinExistence type="predicted"/>
<evidence type="ECO:0000313" key="1">
    <source>
        <dbReference type="EMBL" id="KAF6238761.1"/>
    </source>
</evidence>
<sequence length="65" mass="6588">MISGQLIGSIDDNDVTFPAIALIELCLLPGTGAGNAPGAGAGGQRGVVRMVLALDLFCRIATEVF</sequence>
<organism evidence="1 2">
    <name type="scientific">Letharia columbiana</name>
    <dbReference type="NCBI Taxonomy" id="112416"/>
    <lineage>
        <taxon>Eukaryota</taxon>
        <taxon>Fungi</taxon>
        <taxon>Dikarya</taxon>
        <taxon>Ascomycota</taxon>
        <taxon>Pezizomycotina</taxon>
        <taxon>Lecanoromycetes</taxon>
        <taxon>OSLEUM clade</taxon>
        <taxon>Lecanoromycetidae</taxon>
        <taxon>Lecanorales</taxon>
        <taxon>Lecanorineae</taxon>
        <taxon>Parmeliaceae</taxon>
        <taxon>Letharia</taxon>
    </lineage>
</organism>
<dbReference type="Proteomes" id="UP000578531">
    <property type="component" value="Unassembled WGS sequence"/>
</dbReference>
<dbReference type="RefSeq" id="XP_037168060.1">
    <property type="nucleotide sequence ID" value="XM_037305195.1"/>
</dbReference>
<accession>A0A8H6G1H3</accession>
<comment type="caution">
    <text evidence="1">The sequence shown here is derived from an EMBL/GenBank/DDBJ whole genome shotgun (WGS) entry which is preliminary data.</text>
</comment>